<name>A0A914C2A5_9BILA</name>
<feature type="domain" description="HTH psq-type" evidence="3">
    <location>
        <begin position="3"/>
        <end position="54"/>
    </location>
</feature>
<sequence length="236" mass="26446">MATPSKRKQQSISIETKRKIIDESEAGKSYGKLAREYELPRSTVQTIVENKAKILEAIDSGIGPKRARLTTAKNPELEASVLAWFTQVRGEKVVVTGPLLKVASCYDEDLASYWSILREHSEIPSDCELSDYLAVDNDVVTGNILTLEEIARAASSSNVNEVVLDDDDDEDTEVTERLPISGPVARQAYLQLRQFCEENGLDFGLYSTFDQIEDFLLKDQFSKMKQPKISDFFAPQ</sequence>
<organism evidence="4 5">
    <name type="scientific">Acrobeloides nanus</name>
    <dbReference type="NCBI Taxonomy" id="290746"/>
    <lineage>
        <taxon>Eukaryota</taxon>
        <taxon>Metazoa</taxon>
        <taxon>Ecdysozoa</taxon>
        <taxon>Nematoda</taxon>
        <taxon>Chromadorea</taxon>
        <taxon>Rhabditida</taxon>
        <taxon>Tylenchina</taxon>
        <taxon>Cephalobomorpha</taxon>
        <taxon>Cephaloboidea</taxon>
        <taxon>Cephalobidae</taxon>
        <taxon>Acrobeloides</taxon>
    </lineage>
</organism>
<protein>
    <submittedName>
        <fullName evidence="5">HTH psq-type domain-containing protein</fullName>
    </submittedName>
</protein>
<dbReference type="InterPro" id="IPR009057">
    <property type="entry name" value="Homeodomain-like_sf"/>
</dbReference>
<dbReference type="WBParaSite" id="ACRNAN_Path_1576.g6128.t1">
    <property type="protein sequence ID" value="ACRNAN_Path_1576.g6128.t1"/>
    <property type="gene ID" value="ACRNAN_Path_1576.g6128"/>
</dbReference>
<dbReference type="GO" id="GO:0005634">
    <property type="term" value="C:nucleus"/>
    <property type="evidence" value="ECO:0007669"/>
    <property type="project" value="UniProtKB-SubCell"/>
</dbReference>
<dbReference type="Proteomes" id="UP000887540">
    <property type="component" value="Unplaced"/>
</dbReference>
<proteinExistence type="predicted"/>
<feature type="DNA-binding region" description="H-T-H motif" evidence="2">
    <location>
        <begin position="30"/>
        <end position="50"/>
    </location>
</feature>
<evidence type="ECO:0000259" key="3">
    <source>
        <dbReference type="PROSITE" id="PS50960"/>
    </source>
</evidence>
<dbReference type="SUPFAM" id="SSF46689">
    <property type="entry name" value="Homeodomain-like"/>
    <property type="match status" value="1"/>
</dbReference>
<evidence type="ECO:0000256" key="2">
    <source>
        <dbReference type="PROSITE-ProRule" id="PRU00320"/>
    </source>
</evidence>
<reference evidence="5" key="1">
    <citation type="submission" date="2022-11" db="UniProtKB">
        <authorList>
            <consortium name="WormBaseParasite"/>
        </authorList>
    </citation>
    <scope>IDENTIFICATION</scope>
</reference>
<comment type="subcellular location">
    <subcellularLocation>
        <location evidence="1 2">Nucleus</location>
    </subcellularLocation>
</comment>
<dbReference type="Gene3D" id="1.10.10.60">
    <property type="entry name" value="Homeodomain-like"/>
    <property type="match status" value="1"/>
</dbReference>
<keyword evidence="2" id="KW-0539">Nucleus</keyword>
<evidence type="ECO:0000313" key="5">
    <source>
        <dbReference type="WBParaSite" id="ACRNAN_Path_1576.g6128.t1"/>
    </source>
</evidence>
<evidence type="ECO:0000313" key="4">
    <source>
        <dbReference type="Proteomes" id="UP000887540"/>
    </source>
</evidence>
<evidence type="ECO:0000256" key="1">
    <source>
        <dbReference type="ARBA" id="ARBA00004123"/>
    </source>
</evidence>
<dbReference type="AlphaFoldDB" id="A0A914C2A5"/>
<dbReference type="InterPro" id="IPR007889">
    <property type="entry name" value="HTH_Psq"/>
</dbReference>
<accession>A0A914C2A5</accession>
<keyword evidence="2" id="KW-0238">DNA-binding</keyword>
<keyword evidence="4" id="KW-1185">Reference proteome</keyword>
<dbReference type="GO" id="GO:0003677">
    <property type="term" value="F:DNA binding"/>
    <property type="evidence" value="ECO:0007669"/>
    <property type="project" value="UniProtKB-UniRule"/>
</dbReference>
<dbReference type="Pfam" id="PF04218">
    <property type="entry name" value="CENP-B_N"/>
    <property type="match status" value="1"/>
</dbReference>
<dbReference type="PROSITE" id="PS50960">
    <property type="entry name" value="HTH_PSQ"/>
    <property type="match status" value="1"/>
</dbReference>